<protein>
    <submittedName>
        <fullName evidence="2">Uncharacterized protein</fullName>
    </submittedName>
</protein>
<keyword evidence="3" id="KW-1185">Reference proteome</keyword>
<name>A0A0S4LK81_9BACT</name>
<dbReference type="AlphaFoldDB" id="A0A0S4LK81"/>
<feature type="transmembrane region" description="Helical" evidence="1">
    <location>
        <begin position="139"/>
        <end position="158"/>
    </location>
</feature>
<dbReference type="RefSeq" id="WP_090899473.1">
    <property type="nucleotide sequence ID" value="NZ_CZPZ01000025.1"/>
</dbReference>
<keyword evidence="1" id="KW-0812">Transmembrane</keyword>
<dbReference type="STRING" id="1742973.COMA2_310008"/>
<accession>A0A0S4LK81</accession>
<feature type="transmembrane region" description="Helical" evidence="1">
    <location>
        <begin position="101"/>
        <end position="118"/>
    </location>
</feature>
<feature type="transmembrane region" description="Helical" evidence="1">
    <location>
        <begin position="170"/>
        <end position="190"/>
    </location>
</feature>
<feature type="transmembrane region" description="Helical" evidence="1">
    <location>
        <begin position="44"/>
        <end position="62"/>
    </location>
</feature>
<evidence type="ECO:0000313" key="3">
    <source>
        <dbReference type="Proteomes" id="UP000198736"/>
    </source>
</evidence>
<dbReference type="Proteomes" id="UP000198736">
    <property type="component" value="Unassembled WGS sequence"/>
</dbReference>
<keyword evidence="1" id="KW-1133">Transmembrane helix</keyword>
<reference evidence="3" key="1">
    <citation type="submission" date="2015-10" db="EMBL/GenBank/DDBJ databases">
        <authorList>
            <person name="Luecker S."/>
            <person name="Luecker S."/>
        </authorList>
    </citation>
    <scope>NUCLEOTIDE SEQUENCE [LARGE SCALE GENOMIC DNA]</scope>
</reference>
<feature type="transmembrane region" description="Helical" evidence="1">
    <location>
        <begin position="69"/>
        <end position="89"/>
    </location>
</feature>
<proteinExistence type="predicted"/>
<sequence>MISLRRQFAAVVFALVYGGAVVTGVYKGLSYALRVDEDLLADSPILAVAVEGVAAAAMAFLASYVSRRVIIGILAGALGSTLILVLGLLPPAASVPAGRQLGAAVAFALAVPLAFYGSRCPVQEEDLSGGRVLGVSWRHWLWLWLPWQLMIANTVWLGTPRFLILGTGGWVLGDILRSAIAAAVAGVGAFKALESLRENVPLTRTQAALRFLGWFLLVPILANLWRMFV</sequence>
<evidence type="ECO:0000256" key="1">
    <source>
        <dbReference type="SAM" id="Phobius"/>
    </source>
</evidence>
<keyword evidence="1" id="KW-0472">Membrane</keyword>
<evidence type="ECO:0000313" key="2">
    <source>
        <dbReference type="EMBL" id="CUS37679.1"/>
    </source>
</evidence>
<feature type="transmembrane region" description="Helical" evidence="1">
    <location>
        <begin position="211"/>
        <end position="228"/>
    </location>
</feature>
<organism evidence="2 3">
    <name type="scientific">Candidatus Nitrospira nitrificans</name>
    <dbReference type="NCBI Taxonomy" id="1742973"/>
    <lineage>
        <taxon>Bacteria</taxon>
        <taxon>Pseudomonadati</taxon>
        <taxon>Nitrospirota</taxon>
        <taxon>Nitrospiria</taxon>
        <taxon>Nitrospirales</taxon>
        <taxon>Nitrospiraceae</taxon>
        <taxon>Nitrospira</taxon>
    </lineage>
</organism>
<dbReference type="EMBL" id="CZPZ01000025">
    <property type="protein sequence ID" value="CUS37679.1"/>
    <property type="molecule type" value="Genomic_DNA"/>
</dbReference>
<gene>
    <name evidence="2" type="ORF">COMA2_310008</name>
</gene>